<dbReference type="InterPro" id="IPR002423">
    <property type="entry name" value="Cpn60/GroEL/TCP-1"/>
</dbReference>
<protein>
    <recommendedName>
        <fullName evidence="7">T-complex protein 1 subunit epsilon</fullName>
    </recommendedName>
    <alternativeName>
        <fullName evidence="8">CCT-epsilon</fullName>
    </alternativeName>
</protein>
<dbReference type="InterPro" id="IPR017998">
    <property type="entry name" value="Chaperone_TCP-1"/>
</dbReference>
<evidence type="ECO:0000256" key="5">
    <source>
        <dbReference type="ARBA" id="ARBA00022840"/>
    </source>
</evidence>
<reference evidence="13 14" key="1">
    <citation type="submission" date="2015-12" db="EMBL/GenBank/DDBJ databases">
        <title>Draft genome of the nematode, Onchocerca flexuosa.</title>
        <authorList>
            <person name="Mitreva M."/>
        </authorList>
    </citation>
    <scope>NUCLEOTIDE SEQUENCE [LARGE SCALE GENOMIC DNA]</scope>
    <source>
        <strain evidence="13">Red Deer</strain>
    </source>
</reference>
<dbReference type="InterPro" id="IPR002194">
    <property type="entry name" value="Chaperonin_TCP-1_CS"/>
</dbReference>
<dbReference type="SUPFAM" id="SSF54849">
    <property type="entry name" value="GroEL-intermediate domain like"/>
    <property type="match status" value="1"/>
</dbReference>
<dbReference type="Gene3D" id="1.20.5.170">
    <property type="match status" value="1"/>
</dbReference>
<proteinExistence type="inferred from homology"/>
<feature type="domain" description="BZIP" evidence="12">
    <location>
        <begin position="986"/>
        <end position="1049"/>
    </location>
</feature>
<dbReference type="PROSITE" id="PS50217">
    <property type="entry name" value="BZIP"/>
    <property type="match status" value="1"/>
</dbReference>
<feature type="coiled-coil region" evidence="10">
    <location>
        <begin position="1004"/>
        <end position="1038"/>
    </location>
</feature>
<dbReference type="InterPro" id="IPR004827">
    <property type="entry name" value="bZIP"/>
</dbReference>
<dbReference type="InterPro" id="IPR054827">
    <property type="entry name" value="thermosome_alpha"/>
</dbReference>
<keyword evidence="10" id="KW-0175">Coiled coil</keyword>
<dbReference type="FunFam" id="1.10.560.10:FF:000049">
    <property type="entry name" value="T-complex protein 1 subunitTheta, putative"/>
    <property type="match status" value="1"/>
</dbReference>
<accession>A0A238BLE4</accession>
<dbReference type="NCBIfam" id="NF041082">
    <property type="entry name" value="thermosome_alpha"/>
    <property type="match status" value="1"/>
</dbReference>
<evidence type="ECO:0000256" key="2">
    <source>
        <dbReference type="ARBA" id="ARBA00008020"/>
    </source>
</evidence>
<gene>
    <name evidence="13" type="ORF">X798_06753</name>
</gene>
<sequence>MDGKSIMLKSHILAARAVVSTLKSSLGPRGLDKMLVSGDGDVTITNDGATIMEKMDVEHHVARLMVELSKSQDDEIGDGTTGVVVLAGALLEQAEDLLDKGIHPIKIADGFDMACKKALATLENVAQSFPIQNRELLIESAITALGSKIVNRCMRRLAEIAVDAVLSVADLEKKDVDFELIKIEGKVGGRLEDTCLVKGVVIDKTMSHPQMPKELTDVKIAILTCPFEPPKPKTKHKLDITSTTDFQNLREYERATFEKMIEQIKESGATLAICQWGFDDEANHLLLARNLPAVRWVGGPEIELIAIATDGRIVPRFAELKPEKLGKAGRVREMSFGTAKDRMLCIEECPNNRTVTVFIRGGNKLMIEESKRCLHDALCVVRNLIKDNRIVYGGGAAEISCSLAVAEEADKIEGIEQYAFRAFADALESIPMALAENSGLSSIDTVTDLKAKQIQQSNPRLGVDCLALGTNDMKEQKVMETLLSKKAQISLATQVVRMILKIDDVRVPESQEQRCPIRFISFVNHMSIATSTSSNITTTYTNGPMLMKMESVVEREDPSVDVVTLETPNLTSLIGTNSATFPPDFPSTAELMQKCLTVNPFELKFREANRRISQCSEELLEQNGLVPVTLSLPTTGGITLLKLPSSLAHSPGIFSNINVLSADFEGDGLKSADLSRLVQQMKDNGGLSTQNSRTNDDTGQAPRTADVLNAVLDMHSDRLGTLGFFGTTGTATPPLKGSLGSLLPTSSTVSVTLCSDPPVVAPSTSCTANVGGPECTSTLLSCSPCSSESASASLTPLISAINSPVISAPTNISRPGSSASAQTPKKRLSVRAAAAAAAAAAAVAAPSSVAPVVSAPFLGAVGTLLSTTNIEGHSDVSQISNASVPQLSPTDHWDPRDVKPVIVAKNPVSSLQTNQQYFDHEEVIYPQDERRKHTETLSSTPSRHLMRQNYSRENTISRSITTSTASSHRGGRGRGRSSLTADLPPDERRVTILERNKAAAVRYRKRKKEEHDEMITRVHLLEQEKVALSTQNQVLRRELERVTALLKTREACCVCHLSGVGECLRNESPLEVDVLSPQAQPHHDLSNYISQQLVSSVSPNKKPSK</sequence>
<dbReference type="AlphaFoldDB" id="A0A238BLE4"/>
<dbReference type="InterPro" id="IPR053374">
    <property type="entry name" value="TCP-1_chaperonin"/>
</dbReference>
<comment type="similarity">
    <text evidence="2 9">Belongs to the TCP-1 chaperonin family.</text>
</comment>
<comment type="subcellular location">
    <subcellularLocation>
        <location evidence="1">Cytoplasm</location>
    </subcellularLocation>
</comment>
<evidence type="ECO:0000259" key="12">
    <source>
        <dbReference type="PROSITE" id="PS50217"/>
    </source>
</evidence>
<evidence type="ECO:0000256" key="3">
    <source>
        <dbReference type="ARBA" id="ARBA00022490"/>
    </source>
</evidence>
<evidence type="ECO:0000256" key="1">
    <source>
        <dbReference type="ARBA" id="ARBA00004496"/>
    </source>
</evidence>
<evidence type="ECO:0000313" key="14">
    <source>
        <dbReference type="Proteomes" id="UP000242913"/>
    </source>
</evidence>
<evidence type="ECO:0000256" key="11">
    <source>
        <dbReference type="SAM" id="MobiDB-lite"/>
    </source>
</evidence>
<dbReference type="InterPro" id="IPR027413">
    <property type="entry name" value="GROEL-like_equatorial_sf"/>
</dbReference>
<dbReference type="SUPFAM" id="SSF48592">
    <property type="entry name" value="GroEL equatorial domain-like"/>
    <property type="match status" value="1"/>
</dbReference>
<dbReference type="GO" id="GO:0140662">
    <property type="term" value="F:ATP-dependent protein folding chaperone"/>
    <property type="evidence" value="ECO:0007669"/>
    <property type="project" value="InterPro"/>
</dbReference>
<dbReference type="Gene3D" id="3.50.7.10">
    <property type="entry name" value="GroEL"/>
    <property type="match status" value="1"/>
</dbReference>
<dbReference type="CDD" id="cd14686">
    <property type="entry name" value="bZIP"/>
    <property type="match status" value="1"/>
</dbReference>
<evidence type="ECO:0000256" key="4">
    <source>
        <dbReference type="ARBA" id="ARBA00022741"/>
    </source>
</evidence>
<dbReference type="EMBL" id="KZ270157">
    <property type="protein sequence ID" value="OZC06257.1"/>
    <property type="molecule type" value="Genomic_DNA"/>
</dbReference>
<evidence type="ECO:0000256" key="10">
    <source>
        <dbReference type="SAM" id="Coils"/>
    </source>
</evidence>
<evidence type="ECO:0000256" key="8">
    <source>
        <dbReference type="ARBA" id="ARBA00033325"/>
    </source>
</evidence>
<evidence type="ECO:0000313" key="13">
    <source>
        <dbReference type="EMBL" id="OZC06257.1"/>
    </source>
</evidence>
<dbReference type="GO" id="GO:0005524">
    <property type="term" value="F:ATP binding"/>
    <property type="evidence" value="ECO:0007669"/>
    <property type="project" value="UniProtKB-KW"/>
</dbReference>
<dbReference type="GO" id="GO:0016887">
    <property type="term" value="F:ATP hydrolysis activity"/>
    <property type="evidence" value="ECO:0007669"/>
    <property type="project" value="InterPro"/>
</dbReference>
<keyword evidence="5 9" id="KW-0067">ATP-binding</keyword>
<keyword evidence="14" id="KW-1185">Reference proteome</keyword>
<dbReference type="GO" id="GO:0003700">
    <property type="term" value="F:DNA-binding transcription factor activity"/>
    <property type="evidence" value="ECO:0007669"/>
    <property type="project" value="InterPro"/>
</dbReference>
<keyword evidence="4 9" id="KW-0547">Nucleotide-binding</keyword>
<dbReference type="SUPFAM" id="SSF57959">
    <property type="entry name" value="Leucine zipper domain"/>
    <property type="match status" value="1"/>
</dbReference>
<dbReference type="InterPro" id="IPR027410">
    <property type="entry name" value="TCP-1-like_intermed_sf"/>
</dbReference>
<dbReference type="CDD" id="cd03339">
    <property type="entry name" value="TCP1_epsilon"/>
    <property type="match status" value="1"/>
</dbReference>
<dbReference type="InterPro" id="IPR046347">
    <property type="entry name" value="bZIP_sf"/>
</dbReference>
<organism evidence="13 14">
    <name type="scientific">Onchocerca flexuosa</name>
    <dbReference type="NCBI Taxonomy" id="387005"/>
    <lineage>
        <taxon>Eukaryota</taxon>
        <taxon>Metazoa</taxon>
        <taxon>Ecdysozoa</taxon>
        <taxon>Nematoda</taxon>
        <taxon>Chromadorea</taxon>
        <taxon>Rhabditida</taxon>
        <taxon>Spirurina</taxon>
        <taxon>Spiruromorpha</taxon>
        <taxon>Filarioidea</taxon>
        <taxon>Onchocercidae</taxon>
        <taxon>Onchocerca</taxon>
    </lineage>
</organism>
<dbReference type="InterPro" id="IPR012718">
    <property type="entry name" value="Chap_CCT_epsi"/>
</dbReference>
<dbReference type="PANTHER" id="PTHR11353">
    <property type="entry name" value="CHAPERONIN"/>
    <property type="match status" value="1"/>
</dbReference>
<dbReference type="SUPFAM" id="SSF52029">
    <property type="entry name" value="GroEL apical domain-like"/>
    <property type="match status" value="1"/>
</dbReference>
<feature type="compositionally biased region" description="Low complexity" evidence="11">
    <location>
        <begin position="956"/>
        <end position="968"/>
    </location>
</feature>
<dbReference type="FunFam" id="3.50.7.10:FF:000003">
    <property type="entry name" value="T-complex protein 1 subunit epsilon"/>
    <property type="match status" value="1"/>
</dbReference>
<dbReference type="NCBIfam" id="TIGR02343">
    <property type="entry name" value="chap_CCT_epsi"/>
    <property type="match status" value="1"/>
</dbReference>
<dbReference type="PROSITE" id="PS00750">
    <property type="entry name" value="TCP1_1"/>
    <property type="match status" value="1"/>
</dbReference>
<dbReference type="OrthoDB" id="10248520at2759"/>
<feature type="region of interest" description="Disordered" evidence="11">
    <location>
        <begin position="956"/>
        <end position="986"/>
    </location>
</feature>
<dbReference type="PROSITE" id="PS00995">
    <property type="entry name" value="TCP1_3"/>
    <property type="match status" value="1"/>
</dbReference>
<keyword evidence="3" id="KW-0963">Cytoplasm</keyword>
<name>A0A238BLE4_9BILA</name>
<dbReference type="Pfam" id="PF00118">
    <property type="entry name" value="Cpn60_TCP1"/>
    <property type="match status" value="1"/>
</dbReference>
<dbReference type="Gene3D" id="1.10.560.10">
    <property type="entry name" value="GroEL-like equatorial domain"/>
    <property type="match status" value="1"/>
</dbReference>
<dbReference type="PRINTS" id="PR00304">
    <property type="entry name" value="TCOMPLEXTCP1"/>
</dbReference>
<evidence type="ECO:0000256" key="6">
    <source>
        <dbReference type="ARBA" id="ARBA00023186"/>
    </source>
</evidence>
<keyword evidence="6 9" id="KW-0143">Chaperone</keyword>
<dbReference type="NCBIfam" id="NF041083">
    <property type="entry name" value="thermosome_beta"/>
    <property type="match status" value="1"/>
</dbReference>
<evidence type="ECO:0000256" key="9">
    <source>
        <dbReference type="RuleBase" id="RU004187"/>
    </source>
</evidence>
<dbReference type="SMART" id="SM00338">
    <property type="entry name" value="BRLZ"/>
    <property type="match status" value="1"/>
</dbReference>
<dbReference type="GO" id="GO:0051082">
    <property type="term" value="F:unfolded protein binding"/>
    <property type="evidence" value="ECO:0007669"/>
    <property type="project" value="InterPro"/>
</dbReference>
<dbReference type="PROSITE" id="PS00751">
    <property type="entry name" value="TCP1_2"/>
    <property type="match status" value="1"/>
</dbReference>
<dbReference type="GO" id="GO:0005832">
    <property type="term" value="C:chaperonin-containing T-complex"/>
    <property type="evidence" value="ECO:0007669"/>
    <property type="project" value="UniProtKB-ARBA"/>
</dbReference>
<dbReference type="InterPro" id="IPR027409">
    <property type="entry name" value="GroEL-like_apical_dom_sf"/>
</dbReference>
<dbReference type="Proteomes" id="UP000242913">
    <property type="component" value="Unassembled WGS sequence"/>
</dbReference>
<dbReference type="Gene3D" id="3.30.260.10">
    <property type="entry name" value="TCP-1-like chaperonin intermediate domain"/>
    <property type="match status" value="1"/>
</dbReference>
<evidence type="ECO:0000256" key="7">
    <source>
        <dbReference type="ARBA" id="ARBA00024086"/>
    </source>
</evidence>